<name>A0AAE3BDX6_9GAMM</name>
<dbReference type="RefSeq" id="WP_205559039.1">
    <property type="nucleotide sequence ID" value="NZ_JACGEP010000009.1"/>
</dbReference>
<evidence type="ECO:0000313" key="2">
    <source>
        <dbReference type="Proteomes" id="UP000768524"/>
    </source>
</evidence>
<gene>
    <name evidence="1" type="ORF">H4F45_04970</name>
</gene>
<dbReference type="AlphaFoldDB" id="A0AAE3BDX6"/>
<reference evidence="1" key="1">
    <citation type="submission" date="2020-07" db="EMBL/GenBank/DDBJ databases">
        <title>A pangenomic view of the genus Pectobacterium provides insights into genome organization, phylogeny, and virulence.</title>
        <authorList>
            <person name="Jonkheer E."/>
            <person name="Brankovics B."/>
            <person name="Houwers I."/>
            <person name="Van Der Wolf J."/>
            <person name="Bonants P."/>
            <person name="Vreeburg R."/>
            <person name="Bollema R."/>
            <person name="De Haan J."/>
            <person name="Berke L."/>
            <person name="De Ridder D."/>
            <person name="Smit S."/>
            <person name="Van Der Lee T.A.J."/>
        </authorList>
    </citation>
    <scope>NUCLEOTIDE SEQUENCE</scope>
    <source>
        <strain evidence="1">NAK:433</strain>
    </source>
</reference>
<protein>
    <submittedName>
        <fullName evidence="1">Uncharacterized protein</fullName>
    </submittedName>
</protein>
<accession>A0AAE3BDX6</accession>
<comment type="caution">
    <text evidence="1">The sequence shown here is derived from an EMBL/GenBank/DDBJ whole genome shotgun (WGS) entry which is preliminary data.</text>
</comment>
<dbReference type="Proteomes" id="UP000768524">
    <property type="component" value="Unassembled WGS sequence"/>
</dbReference>
<dbReference type="EMBL" id="JACGEP010000009">
    <property type="protein sequence ID" value="MBN3050841.1"/>
    <property type="molecule type" value="Genomic_DNA"/>
</dbReference>
<proteinExistence type="predicted"/>
<evidence type="ECO:0000313" key="1">
    <source>
        <dbReference type="EMBL" id="MBN3050841.1"/>
    </source>
</evidence>
<organism evidence="1 2">
    <name type="scientific">Pectobacterium brasiliense</name>
    <dbReference type="NCBI Taxonomy" id="180957"/>
    <lineage>
        <taxon>Bacteria</taxon>
        <taxon>Pseudomonadati</taxon>
        <taxon>Pseudomonadota</taxon>
        <taxon>Gammaproteobacteria</taxon>
        <taxon>Enterobacterales</taxon>
        <taxon>Pectobacteriaceae</taxon>
        <taxon>Pectobacterium</taxon>
    </lineage>
</organism>
<sequence length="61" mass="7000">MTTAILQTEQEYLAALSEVEPLFDLDMPVGSAEENRFLSLCTAIQEYEKIHFPECYKNQLS</sequence>